<name>A0ABP1D4J6_9APHY</name>
<keyword evidence="3" id="KW-1185">Reference proteome</keyword>
<protein>
    <submittedName>
        <fullName evidence="2">Uncharacterized protein</fullName>
    </submittedName>
</protein>
<feature type="region of interest" description="Disordered" evidence="1">
    <location>
        <begin position="107"/>
        <end position="183"/>
    </location>
</feature>
<dbReference type="EMBL" id="OZ037945">
    <property type="protein sequence ID" value="CAL1702828.1"/>
    <property type="molecule type" value="Genomic_DNA"/>
</dbReference>
<evidence type="ECO:0000313" key="3">
    <source>
        <dbReference type="Proteomes" id="UP001497453"/>
    </source>
</evidence>
<feature type="compositionally biased region" description="Polar residues" evidence="1">
    <location>
        <begin position="1"/>
        <end position="10"/>
    </location>
</feature>
<gene>
    <name evidence="2" type="ORF">GFSPODELE1_LOCUS4252</name>
</gene>
<reference evidence="3" key="1">
    <citation type="submission" date="2024-04" db="EMBL/GenBank/DDBJ databases">
        <authorList>
            <person name="Shaw F."/>
            <person name="Minotto A."/>
        </authorList>
    </citation>
    <scope>NUCLEOTIDE SEQUENCE [LARGE SCALE GENOMIC DNA]</scope>
</reference>
<evidence type="ECO:0000256" key="1">
    <source>
        <dbReference type="SAM" id="MobiDB-lite"/>
    </source>
</evidence>
<feature type="compositionally biased region" description="Polar residues" evidence="1">
    <location>
        <begin position="21"/>
        <end position="41"/>
    </location>
</feature>
<dbReference type="Proteomes" id="UP001497453">
    <property type="component" value="Chromosome 2"/>
</dbReference>
<accession>A0ABP1D4J6</accession>
<sequence length="183" mass="19905">MSDEYSNSPQLHVENQPEVPKSNTSSWSSAGLSNHRSSSYYTGKRNSDIGFAAFSARNTRSSDLSRGSALSSGSLGRYSFISGRSSGTSSFARVSDISSSISHISLHSVGPSSRRRTQDFTHHSSPAVAKQLAARTSDTPLEGWTEDTDDWAQAIPYVPPVLNPSERSGYQELPRYSEIYPHG</sequence>
<proteinExistence type="predicted"/>
<feature type="compositionally biased region" description="Low complexity" evidence="1">
    <location>
        <begin position="61"/>
        <end position="77"/>
    </location>
</feature>
<organism evidence="2 3">
    <name type="scientific">Somion occarium</name>
    <dbReference type="NCBI Taxonomy" id="3059160"/>
    <lineage>
        <taxon>Eukaryota</taxon>
        <taxon>Fungi</taxon>
        <taxon>Dikarya</taxon>
        <taxon>Basidiomycota</taxon>
        <taxon>Agaricomycotina</taxon>
        <taxon>Agaricomycetes</taxon>
        <taxon>Polyporales</taxon>
        <taxon>Cerrenaceae</taxon>
        <taxon>Somion</taxon>
    </lineage>
</organism>
<feature type="region of interest" description="Disordered" evidence="1">
    <location>
        <begin position="58"/>
        <end position="77"/>
    </location>
</feature>
<evidence type="ECO:0000313" key="2">
    <source>
        <dbReference type="EMBL" id="CAL1702828.1"/>
    </source>
</evidence>
<feature type="region of interest" description="Disordered" evidence="1">
    <location>
        <begin position="1"/>
        <end position="45"/>
    </location>
</feature>